<dbReference type="Gene3D" id="3.70.10.10">
    <property type="match status" value="1"/>
</dbReference>
<dbReference type="GeneID" id="41590670"/>
<evidence type="ECO:0000256" key="3">
    <source>
        <dbReference type="HAMAP-Rule" id="MF_00317"/>
    </source>
</evidence>
<comment type="function">
    <text evidence="3">Sliding clamp subunit that acts as a moving platform for DNA processing. Responsible for tethering the catalytic subunit of DNA polymerase and other proteins to DNA during high-speed replication.</text>
</comment>
<dbReference type="PANTHER" id="PTHR11352:SF0">
    <property type="entry name" value="PROLIFERATING CELL NUCLEAR ANTIGEN"/>
    <property type="match status" value="1"/>
</dbReference>
<dbReference type="SUPFAM" id="SSF55979">
    <property type="entry name" value="DNA clamp"/>
    <property type="match status" value="2"/>
</dbReference>
<evidence type="ECO:0000256" key="1">
    <source>
        <dbReference type="ARBA" id="ARBA00022705"/>
    </source>
</evidence>
<sequence>MFKAVYSSSSDFYHILTALSKLTDNPVFNFTENGIIIRHLTDDKVLMGVVKFTKDSLDDYEIEKPISIKISVNDIKKIMTKAKSKNSSIELSETESGLKIVIIDEKTGTKSNIYVKAEKGDIQEIKEPNVSLSVSASLEGDILKTIVDDSLKISEEIEFSAENDSLMVTSEESGKSYTAILKNQQPLNDLTIESSAKAVYSGEVLKTVSTAVGFANTLKLSFGNNMPMKTEVTLYKDASLSFWIAPRM</sequence>
<dbReference type="AlphaFoldDB" id="A0A1W6K013"/>
<dbReference type="HAMAP" id="MF_00317">
    <property type="entry name" value="DNApol_clamp_arch"/>
    <property type="match status" value="1"/>
</dbReference>
<evidence type="ECO:0000259" key="4">
    <source>
        <dbReference type="Pfam" id="PF00705"/>
    </source>
</evidence>
<dbReference type="OrthoDB" id="14749at2157"/>
<dbReference type="GO" id="GO:0006275">
    <property type="term" value="P:regulation of DNA replication"/>
    <property type="evidence" value="ECO:0007669"/>
    <property type="project" value="UniProtKB-UniRule"/>
</dbReference>
<dbReference type="InterPro" id="IPR000730">
    <property type="entry name" value="Pr_cel_nuc_antig"/>
</dbReference>
<dbReference type="RefSeq" id="WP_148691605.1">
    <property type="nucleotide sequence ID" value="NZ_CP020477.1"/>
</dbReference>
<dbReference type="PANTHER" id="PTHR11352">
    <property type="entry name" value="PROLIFERATING CELL NUCLEAR ANTIGEN"/>
    <property type="match status" value="1"/>
</dbReference>
<accession>A0A1W6K013</accession>
<dbReference type="EMBL" id="CP020477">
    <property type="protein sequence ID" value="ARM75825.1"/>
    <property type="molecule type" value="Genomic_DNA"/>
</dbReference>
<organism evidence="5 6">
    <name type="scientific">Acidianus manzaensis</name>
    <dbReference type="NCBI Taxonomy" id="282676"/>
    <lineage>
        <taxon>Archaea</taxon>
        <taxon>Thermoproteota</taxon>
        <taxon>Thermoprotei</taxon>
        <taxon>Sulfolobales</taxon>
        <taxon>Sulfolobaceae</taxon>
        <taxon>Acidianus</taxon>
    </lineage>
</organism>
<dbReference type="GO" id="GO:0003677">
    <property type="term" value="F:DNA binding"/>
    <property type="evidence" value="ECO:0007669"/>
    <property type="project" value="UniProtKB-UniRule"/>
</dbReference>
<dbReference type="GO" id="GO:0030337">
    <property type="term" value="F:DNA polymerase processivity factor activity"/>
    <property type="evidence" value="ECO:0007669"/>
    <property type="project" value="UniProtKB-UniRule"/>
</dbReference>
<evidence type="ECO:0000313" key="5">
    <source>
        <dbReference type="EMBL" id="ARM75825.1"/>
    </source>
</evidence>
<protein>
    <recommendedName>
        <fullName evidence="3">DNA polymerase sliding clamp</fullName>
    </recommendedName>
    <alternativeName>
        <fullName evidence="3">Proliferating cell nuclear antigen homolog</fullName>
        <shortName evidence="3">PCNA</shortName>
    </alternativeName>
</protein>
<dbReference type="NCBIfam" id="NF002218">
    <property type="entry name" value="PRK01115.1-1"/>
    <property type="match status" value="1"/>
</dbReference>
<name>A0A1W6K013_9CREN</name>
<dbReference type="STRING" id="282676.B6F84_07085"/>
<proteinExistence type="inferred from homology"/>
<evidence type="ECO:0000313" key="6">
    <source>
        <dbReference type="Proteomes" id="UP000193404"/>
    </source>
</evidence>
<keyword evidence="6" id="KW-1185">Reference proteome</keyword>
<gene>
    <name evidence="3" type="primary">pcn</name>
    <name evidence="5" type="ORF">B6F84_07085</name>
</gene>
<feature type="domain" description="Proliferating cell nuclear antigen PCNA N-terminal" evidence="4">
    <location>
        <begin position="1"/>
        <end position="115"/>
    </location>
</feature>
<comment type="subunit">
    <text evidence="3">Homotrimer. The subunits circularize to form a toroid; DNA passes through its center. Replication factor C (RFC) is required to load the toroid on the DNA.</text>
</comment>
<dbReference type="KEGG" id="aman:B6F84_07085"/>
<dbReference type="InterPro" id="IPR022648">
    <property type="entry name" value="Pr_cel_nuc_antig_N"/>
</dbReference>
<keyword evidence="1 3" id="KW-0235">DNA replication</keyword>
<dbReference type="CDD" id="cd00577">
    <property type="entry name" value="PCNA"/>
    <property type="match status" value="1"/>
</dbReference>
<dbReference type="Pfam" id="PF00705">
    <property type="entry name" value="PCNA_N"/>
    <property type="match status" value="1"/>
</dbReference>
<dbReference type="Proteomes" id="UP000193404">
    <property type="component" value="Chromosome"/>
</dbReference>
<comment type="similarity">
    <text evidence="3">Belongs to the PCNA family.</text>
</comment>
<dbReference type="InterPro" id="IPR046938">
    <property type="entry name" value="DNA_clamp_sf"/>
</dbReference>
<reference evidence="5 6" key="1">
    <citation type="submission" date="2017-03" db="EMBL/GenBank/DDBJ databases">
        <title>Sulfur activation and transportation mechanism of thermophilic Archaea Acidianus manzaensis YN-25.</title>
        <authorList>
            <person name="Ma Y."/>
            <person name="Yang Y."/>
            <person name="Xia J."/>
        </authorList>
    </citation>
    <scope>NUCLEOTIDE SEQUENCE [LARGE SCALE GENOMIC DNA]</scope>
    <source>
        <strain evidence="5 6">YN-25</strain>
    </source>
</reference>
<evidence type="ECO:0000256" key="2">
    <source>
        <dbReference type="ARBA" id="ARBA00023125"/>
    </source>
</evidence>
<keyword evidence="2 3" id="KW-0238">DNA-binding</keyword>
<dbReference type="GO" id="GO:0006272">
    <property type="term" value="P:leading strand elongation"/>
    <property type="evidence" value="ECO:0007669"/>
    <property type="project" value="TreeGrafter"/>
</dbReference>